<evidence type="ECO:0000256" key="1">
    <source>
        <dbReference type="SAM" id="MobiDB-lite"/>
    </source>
</evidence>
<reference evidence="2" key="1">
    <citation type="submission" date="2021-09" db="EMBL/GenBank/DDBJ databases">
        <title>The genome of Mauremys mutica provides insights into the evolution of semi-aquatic lifestyle.</title>
        <authorList>
            <person name="Gong S."/>
            <person name="Gao Y."/>
        </authorList>
    </citation>
    <scope>NUCLEOTIDE SEQUENCE</scope>
    <source>
        <strain evidence="2">MM-2020</strain>
        <tissue evidence="2">Muscle</tissue>
    </source>
</reference>
<name>A0A9D3X5B4_9SAUR</name>
<protein>
    <submittedName>
        <fullName evidence="2">Uncharacterized protein</fullName>
    </submittedName>
</protein>
<feature type="compositionally biased region" description="Low complexity" evidence="1">
    <location>
        <begin position="20"/>
        <end position="36"/>
    </location>
</feature>
<dbReference type="Proteomes" id="UP000827986">
    <property type="component" value="Unassembled WGS sequence"/>
</dbReference>
<evidence type="ECO:0000313" key="2">
    <source>
        <dbReference type="EMBL" id="KAH1172990.1"/>
    </source>
</evidence>
<feature type="compositionally biased region" description="Basic and acidic residues" evidence="1">
    <location>
        <begin position="68"/>
        <end position="78"/>
    </location>
</feature>
<dbReference type="AlphaFoldDB" id="A0A9D3X5B4"/>
<dbReference type="EMBL" id="JAHDVG010000482">
    <property type="protein sequence ID" value="KAH1172990.1"/>
    <property type="molecule type" value="Genomic_DNA"/>
</dbReference>
<organism evidence="2 3">
    <name type="scientific">Mauremys mutica</name>
    <name type="common">yellowpond turtle</name>
    <dbReference type="NCBI Taxonomy" id="74926"/>
    <lineage>
        <taxon>Eukaryota</taxon>
        <taxon>Metazoa</taxon>
        <taxon>Chordata</taxon>
        <taxon>Craniata</taxon>
        <taxon>Vertebrata</taxon>
        <taxon>Euteleostomi</taxon>
        <taxon>Archelosauria</taxon>
        <taxon>Testudinata</taxon>
        <taxon>Testudines</taxon>
        <taxon>Cryptodira</taxon>
        <taxon>Durocryptodira</taxon>
        <taxon>Testudinoidea</taxon>
        <taxon>Geoemydidae</taxon>
        <taxon>Geoemydinae</taxon>
        <taxon>Mauremys</taxon>
    </lineage>
</organism>
<sequence>MARSAPGAPAPRTHSRTRAVARAQAAPAGRSRAAPRLCAHGDGVGAAAAPNPPALPQSRSPPCQRLAPEQRGRSRERAAVQSPQAFANSTPAPKPGPEQDTAGRAKGCLLPRPGTRLARRAVWLTKARRGWDWPAQGPRKRLIPPLRAETDQIRCGSWGRIQAGAPQGTGHAEPTLPKSRGADVTLSPLSRGTRNALDPARNSELKKP</sequence>
<keyword evidence="3" id="KW-1185">Reference proteome</keyword>
<proteinExistence type="predicted"/>
<gene>
    <name evidence="2" type="ORF">KIL84_016829</name>
</gene>
<feature type="region of interest" description="Disordered" evidence="1">
    <location>
        <begin position="160"/>
        <end position="208"/>
    </location>
</feature>
<feature type="compositionally biased region" description="Polar residues" evidence="1">
    <location>
        <begin position="81"/>
        <end position="91"/>
    </location>
</feature>
<feature type="region of interest" description="Disordered" evidence="1">
    <location>
        <begin position="1"/>
        <end position="112"/>
    </location>
</feature>
<accession>A0A9D3X5B4</accession>
<comment type="caution">
    <text evidence="2">The sequence shown here is derived from an EMBL/GenBank/DDBJ whole genome shotgun (WGS) entry which is preliminary data.</text>
</comment>
<evidence type="ECO:0000313" key="3">
    <source>
        <dbReference type="Proteomes" id="UP000827986"/>
    </source>
</evidence>